<gene>
    <name evidence="2" type="ORF">DLJ59_21365</name>
</gene>
<feature type="region of interest" description="Disordered" evidence="1">
    <location>
        <begin position="135"/>
        <end position="157"/>
    </location>
</feature>
<comment type="caution">
    <text evidence="2">The sequence shown here is derived from an EMBL/GenBank/DDBJ whole genome shotgun (WGS) entry which is preliminary data.</text>
</comment>
<evidence type="ECO:0000256" key="1">
    <source>
        <dbReference type="SAM" id="MobiDB-lite"/>
    </source>
</evidence>
<reference evidence="2 3" key="1">
    <citation type="submission" date="2018-05" db="EMBL/GenBank/DDBJ databases">
        <title>Micromonospora from Atacama Desert.</title>
        <authorList>
            <person name="Carro L."/>
            <person name="Goodfellow M."/>
            <person name="Klenk H.-P."/>
        </authorList>
    </citation>
    <scope>NUCLEOTIDE SEQUENCE [LARGE SCALE GENOMIC DNA]</scope>
    <source>
        <strain evidence="2 3">LB39</strain>
    </source>
</reference>
<evidence type="ECO:0000313" key="3">
    <source>
        <dbReference type="Proteomes" id="UP000282312"/>
    </source>
</evidence>
<dbReference type="EMBL" id="QGSZ01000243">
    <property type="protein sequence ID" value="RQX00458.1"/>
    <property type="molecule type" value="Genomic_DNA"/>
</dbReference>
<dbReference type="AlphaFoldDB" id="A0A3N9WI17"/>
<dbReference type="Proteomes" id="UP000282312">
    <property type="component" value="Unassembled WGS sequence"/>
</dbReference>
<proteinExistence type="predicted"/>
<keyword evidence="3" id="KW-1185">Reference proteome</keyword>
<evidence type="ECO:0000313" key="2">
    <source>
        <dbReference type="EMBL" id="RQX00458.1"/>
    </source>
</evidence>
<organism evidence="2 3">
    <name type="scientific">Micromonospora inaquosa</name>
    <dbReference type="NCBI Taxonomy" id="2203716"/>
    <lineage>
        <taxon>Bacteria</taxon>
        <taxon>Bacillati</taxon>
        <taxon>Actinomycetota</taxon>
        <taxon>Actinomycetes</taxon>
        <taxon>Micromonosporales</taxon>
        <taxon>Micromonosporaceae</taxon>
        <taxon>Micromonospora</taxon>
    </lineage>
</organism>
<sequence>MVTGPQAALRGLLAGRLRGHERRLSRFAESDWLRYADLLAGALLVAVRRRFVAGQDRALVIRFVASVRERYDATGRDVDPVLAEALVWAALGERPPVPPDTAAIVARTVLLLGLLEDEGLTDRELDEILVAASHAADDSTHGTNRPQTGAPVESDRQ</sequence>
<protein>
    <submittedName>
        <fullName evidence="2">Uncharacterized protein</fullName>
    </submittedName>
</protein>
<name>A0A3N9WI17_9ACTN</name>
<accession>A0A3N9WI17</accession>